<dbReference type="STRING" id="1182545.A0A072PWU9"/>
<dbReference type="GO" id="GO:0030170">
    <property type="term" value="F:pyridoxal phosphate binding"/>
    <property type="evidence" value="ECO:0007669"/>
    <property type="project" value="InterPro"/>
</dbReference>
<dbReference type="SUPFAM" id="SSF141673">
    <property type="entry name" value="MOSC N-terminal domain-like"/>
    <property type="match status" value="1"/>
</dbReference>
<dbReference type="PANTHER" id="PTHR14237">
    <property type="entry name" value="MOLYBDOPTERIN COFACTOR SULFURASE MOSC"/>
    <property type="match status" value="1"/>
</dbReference>
<evidence type="ECO:0000313" key="2">
    <source>
        <dbReference type="EMBL" id="KEF63833.1"/>
    </source>
</evidence>
<accession>A0A072PWU9</accession>
<feature type="domain" description="MOSC" evidence="1">
    <location>
        <begin position="146"/>
        <end position="312"/>
    </location>
</feature>
<evidence type="ECO:0000259" key="1">
    <source>
        <dbReference type="PROSITE" id="PS51340"/>
    </source>
</evidence>
<organism evidence="2 3">
    <name type="scientific">Exophiala aquamarina CBS 119918</name>
    <dbReference type="NCBI Taxonomy" id="1182545"/>
    <lineage>
        <taxon>Eukaryota</taxon>
        <taxon>Fungi</taxon>
        <taxon>Dikarya</taxon>
        <taxon>Ascomycota</taxon>
        <taxon>Pezizomycotina</taxon>
        <taxon>Eurotiomycetes</taxon>
        <taxon>Chaetothyriomycetidae</taxon>
        <taxon>Chaetothyriales</taxon>
        <taxon>Herpotrichiellaceae</taxon>
        <taxon>Exophiala</taxon>
    </lineage>
</organism>
<reference evidence="2 3" key="1">
    <citation type="submission" date="2013-03" db="EMBL/GenBank/DDBJ databases">
        <title>The Genome Sequence of Exophiala aquamarina CBS 119918.</title>
        <authorList>
            <consortium name="The Broad Institute Genomics Platform"/>
            <person name="Cuomo C."/>
            <person name="de Hoog S."/>
            <person name="Gorbushina A."/>
            <person name="Walker B."/>
            <person name="Young S.K."/>
            <person name="Zeng Q."/>
            <person name="Gargeya S."/>
            <person name="Fitzgerald M."/>
            <person name="Haas B."/>
            <person name="Abouelleil A."/>
            <person name="Allen A.W."/>
            <person name="Alvarado L."/>
            <person name="Arachchi H.M."/>
            <person name="Berlin A.M."/>
            <person name="Chapman S.B."/>
            <person name="Gainer-Dewar J."/>
            <person name="Goldberg J."/>
            <person name="Griggs A."/>
            <person name="Gujja S."/>
            <person name="Hansen M."/>
            <person name="Howarth C."/>
            <person name="Imamovic A."/>
            <person name="Ireland A."/>
            <person name="Larimer J."/>
            <person name="McCowan C."/>
            <person name="Murphy C."/>
            <person name="Pearson M."/>
            <person name="Poon T.W."/>
            <person name="Priest M."/>
            <person name="Roberts A."/>
            <person name="Saif S."/>
            <person name="Shea T."/>
            <person name="Sisk P."/>
            <person name="Sykes S."/>
            <person name="Wortman J."/>
            <person name="Nusbaum C."/>
            <person name="Birren B."/>
        </authorList>
    </citation>
    <scope>NUCLEOTIDE SEQUENCE [LARGE SCALE GENOMIC DNA]</scope>
    <source>
        <strain evidence="2 3">CBS 119918</strain>
    </source>
</reference>
<dbReference type="GeneID" id="25276757"/>
<evidence type="ECO:0000313" key="3">
    <source>
        <dbReference type="Proteomes" id="UP000027920"/>
    </source>
</evidence>
<dbReference type="PROSITE" id="PS51340">
    <property type="entry name" value="MOSC"/>
    <property type="match status" value="1"/>
</dbReference>
<keyword evidence="3" id="KW-1185">Reference proteome</keyword>
<proteinExistence type="predicted"/>
<name>A0A072PWU9_9EURO</name>
<dbReference type="Proteomes" id="UP000027920">
    <property type="component" value="Unassembled WGS sequence"/>
</dbReference>
<dbReference type="Pfam" id="PF03473">
    <property type="entry name" value="MOSC"/>
    <property type="match status" value="1"/>
</dbReference>
<gene>
    <name evidence="2" type="ORF">A1O9_01811</name>
</gene>
<dbReference type="AlphaFoldDB" id="A0A072PWU9"/>
<comment type="caution">
    <text evidence="2">The sequence shown here is derived from an EMBL/GenBank/DDBJ whole genome shotgun (WGS) entry which is preliminary data.</text>
</comment>
<dbReference type="PANTHER" id="PTHR14237:SF19">
    <property type="entry name" value="MITOCHONDRIAL AMIDOXIME REDUCING COMPONENT 1"/>
    <property type="match status" value="1"/>
</dbReference>
<dbReference type="SUPFAM" id="SSF50800">
    <property type="entry name" value="PK beta-barrel domain-like"/>
    <property type="match status" value="1"/>
</dbReference>
<dbReference type="VEuPathDB" id="FungiDB:A1O9_01811"/>
<dbReference type="InterPro" id="IPR005303">
    <property type="entry name" value="MOCOS_middle"/>
</dbReference>
<dbReference type="RefSeq" id="XP_013266423.1">
    <property type="nucleotide sequence ID" value="XM_013410969.1"/>
</dbReference>
<dbReference type="InterPro" id="IPR011037">
    <property type="entry name" value="Pyrv_Knase-like_insert_dom_sf"/>
</dbReference>
<dbReference type="Pfam" id="PF03476">
    <property type="entry name" value="MOSC_N"/>
    <property type="match status" value="1"/>
</dbReference>
<dbReference type="GO" id="GO:0003824">
    <property type="term" value="F:catalytic activity"/>
    <property type="evidence" value="ECO:0007669"/>
    <property type="project" value="InterPro"/>
</dbReference>
<dbReference type="InterPro" id="IPR005302">
    <property type="entry name" value="MoCF_Sase_C"/>
</dbReference>
<dbReference type="HOGENOM" id="CLU_028286_1_1_1"/>
<dbReference type="GO" id="GO:0030151">
    <property type="term" value="F:molybdenum ion binding"/>
    <property type="evidence" value="ECO:0007669"/>
    <property type="project" value="InterPro"/>
</dbReference>
<dbReference type="EMBL" id="AMGV01000001">
    <property type="protein sequence ID" value="KEF63833.1"/>
    <property type="molecule type" value="Genomic_DNA"/>
</dbReference>
<protein>
    <recommendedName>
        <fullName evidence="1">MOSC domain-containing protein</fullName>
    </recommendedName>
</protein>
<dbReference type="OrthoDB" id="17255at2759"/>
<sequence length="325" mass="36400">MGLPVYEISQVRIYPIKSCRGITVDSADLTLSGFKYDRKWMFVDEKLQFLTIRERPQLTLINTAIDESKGLLKITIGNDENKSMSLSLNPTEEWLKENTKPAVVSVWGIDAEALVYIDPKIQTLFRDFIGQGTDVFLAVVDSDKPRPCRGNAAPDLLGRKATINFPDEMPIQIASEASIADLNARLKEKGLEEITIERFRPNIVIKGAEAWSEDNWKTVRINGSTAPLASYLPSAVSNLTGSIDIDVASRCPRCTIPNVNSETGERSNKQPFDTLMTFRRIDEGAKWFPCFGMLCIPRSEGPIEVGMRFEVLSTTQEHKFIKGYS</sequence>